<proteinExistence type="predicted"/>
<evidence type="ECO:0000313" key="4">
    <source>
        <dbReference type="Proteomes" id="UP001054889"/>
    </source>
</evidence>
<evidence type="ECO:0000259" key="2">
    <source>
        <dbReference type="Pfam" id="PF23598"/>
    </source>
</evidence>
<organism evidence="3 4">
    <name type="scientific">Eleusine coracana subsp. coracana</name>
    <dbReference type="NCBI Taxonomy" id="191504"/>
    <lineage>
        <taxon>Eukaryota</taxon>
        <taxon>Viridiplantae</taxon>
        <taxon>Streptophyta</taxon>
        <taxon>Embryophyta</taxon>
        <taxon>Tracheophyta</taxon>
        <taxon>Spermatophyta</taxon>
        <taxon>Magnoliopsida</taxon>
        <taxon>Liliopsida</taxon>
        <taxon>Poales</taxon>
        <taxon>Poaceae</taxon>
        <taxon>PACMAD clade</taxon>
        <taxon>Chloridoideae</taxon>
        <taxon>Cynodonteae</taxon>
        <taxon>Eleusininae</taxon>
        <taxon>Eleusine</taxon>
    </lineage>
</organism>
<keyword evidence="4" id="KW-1185">Reference proteome</keyword>
<keyword evidence="1" id="KW-0677">Repeat</keyword>
<gene>
    <name evidence="3" type="primary">gb00658</name>
    <name evidence="3" type="ORF">PR202_gb00658</name>
</gene>
<sequence length="141" mass="15879">MPMLRSLEFEFHEQKEREILSSDGDFDMGLGNLPSLQDVKVQFDSRFDSRDKVDEATIMLSHATRIHPNHPTFKIYSFGDSDDESSCRDQDEGDVRTWTVDVKAIRKVTVSRLDRSLAAATNWGCTVMVKPEAAVVVVVTG</sequence>
<evidence type="ECO:0000256" key="1">
    <source>
        <dbReference type="ARBA" id="ARBA00022737"/>
    </source>
</evidence>
<protein>
    <recommendedName>
        <fullName evidence="2">Disease resistance R13L4/SHOC-2-like LRR domain-containing protein</fullName>
    </recommendedName>
</protein>
<comment type="caution">
    <text evidence="3">The sequence shown here is derived from an EMBL/GenBank/DDBJ whole genome shotgun (WGS) entry which is preliminary data.</text>
</comment>
<dbReference type="EMBL" id="BQKI01000071">
    <property type="protein sequence ID" value="GJN13902.1"/>
    <property type="molecule type" value="Genomic_DNA"/>
</dbReference>
<feature type="domain" description="Disease resistance R13L4/SHOC-2-like LRR" evidence="2">
    <location>
        <begin position="1"/>
        <end position="73"/>
    </location>
</feature>
<dbReference type="Proteomes" id="UP001054889">
    <property type="component" value="Unassembled WGS sequence"/>
</dbReference>
<accession>A0AAV5DUV4</accession>
<dbReference type="InterPro" id="IPR055414">
    <property type="entry name" value="LRR_R13L4/SHOC2-like"/>
</dbReference>
<name>A0AAV5DUV4_ELECO</name>
<evidence type="ECO:0000313" key="3">
    <source>
        <dbReference type="EMBL" id="GJN13902.1"/>
    </source>
</evidence>
<reference evidence="3" key="1">
    <citation type="journal article" date="2018" name="DNA Res.">
        <title>Multiple hybrid de novo genome assembly of finger millet, an orphan allotetraploid crop.</title>
        <authorList>
            <person name="Hatakeyama M."/>
            <person name="Aluri S."/>
            <person name="Balachadran M.T."/>
            <person name="Sivarajan S.R."/>
            <person name="Patrignani A."/>
            <person name="Gruter S."/>
            <person name="Poveda L."/>
            <person name="Shimizu-Inatsugi R."/>
            <person name="Baeten J."/>
            <person name="Francoijs K.J."/>
            <person name="Nataraja K.N."/>
            <person name="Reddy Y.A.N."/>
            <person name="Phadnis S."/>
            <person name="Ravikumar R.L."/>
            <person name="Schlapbach R."/>
            <person name="Sreeman S.M."/>
            <person name="Shimizu K.K."/>
        </authorList>
    </citation>
    <scope>NUCLEOTIDE SEQUENCE</scope>
</reference>
<dbReference type="AlphaFoldDB" id="A0AAV5DUV4"/>
<reference evidence="3" key="2">
    <citation type="submission" date="2021-12" db="EMBL/GenBank/DDBJ databases">
        <title>Resequencing data analysis of finger millet.</title>
        <authorList>
            <person name="Hatakeyama M."/>
            <person name="Aluri S."/>
            <person name="Balachadran M.T."/>
            <person name="Sivarajan S.R."/>
            <person name="Poveda L."/>
            <person name="Shimizu-Inatsugi R."/>
            <person name="Schlapbach R."/>
            <person name="Sreeman S.M."/>
            <person name="Shimizu K.K."/>
        </authorList>
    </citation>
    <scope>NUCLEOTIDE SEQUENCE</scope>
</reference>
<dbReference type="Pfam" id="PF23598">
    <property type="entry name" value="LRR_14"/>
    <property type="match status" value="1"/>
</dbReference>